<sequence length="164" mass="18816">MFDSVDHDMKVHMKEKFRQFVYSETTSMVPPPNKVACKGAPKGWSKQPSYSQEERSTKRQLSQSEHAEANAEWADKLLSQPSQSRRKSSRQCNVAPDGHCGFCAAAGVIDKKEEDFQLVRLDLSIELRARKKRYIELYGGVERYNQIEHALARIKSVRHFRTSG</sequence>
<evidence type="ECO:0000313" key="3">
    <source>
        <dbReference type="Proteomes" id="UP000265520"/>
    </source>
</evidence>
<proteinExistence type="predicted"/>
<feature type="region of interest" description="Disordered" evidence="1">
    <location>
        <begin position="27"/>
        <end position="95"/>
    </location>
</feature>
<keyword evidence="3" id="KW-1185">Reference proteome</keyword>
<comment type="caution">
    <text evidence="2">The sequence shown here is derived from an EMBL/GenBank/DDBJ whole genome shotgun (WGS) entry which is preliminary data.</text>
</comment>
<protein>
    <submittedName>
        <fullName evidence="2">Uncharacterized protein</fullName>
    </submittedName>
</protein>
<name>A0A392NUF8_9FABA</name>
<dbReference type="AlphaFoldDB" id="A0A392NUF8"/>
<accession>A0A392NUF8</accession>
<evidence type="ECO:0000256" key="1">
    <source>
        <dbReference type="SAM" id="MobiDB-lite"/>
    </source>
</evidence>
<evidence type="ECO:0000313" key="2">
    <source>
        <dbReference type="EMBL" id="MCI02850.1"/>
    </source>
</evidence>
<dbReference type="EMBL" id="LXQA010050391">
    <property type="protein sequence ID" value="MCI02850.1"/>
    <property type="molecule type" value="Genomic_DNA"/>
</dbReference>
<organism evidence="2 3">
    <name type="scientific">Trifolium medium</name>
    <dbReference type="NCBI Taxonomy" id="97028"/>
    <lineage>
        <taxon>Eukaryota</taxon>
        <taxon>Viridiplantae</taxon>
        <taxon>Streptophyta</taxon>
        <taxon>Embryophyta</taxon>
        <taxon>Tracheophyta</taxon>
        <taxon>Spermatophyta</taxon>
        <taxon>Magnoliopsida</taxon>
        <taxon>eudicotyledons</taxon>
        <taxon>Gunneridae</taxon>
        <taxon>Pentapetalae</taxon>
        <taxon>rosids</taxon>
        <taxon>fabids</taxon>
        <taxon>Fabales</taxon>
        <taxon>Fabaceae</taxon>
        <taxon>Papilionoideae</taxon>
        <taxon>50 kb inversion clade</taxon>
        <taxon>NPAAA clade</taxon>
        <taxon>Hologalegina</taxon>
        <taxon>IRL clade</taxon>
        <taxon>Trifolieae</taxon>
        <taxon>Trifolium</taxon>
    </lineage>
</organism>
<dbReference type="Proteomes" id="UP000265520">
    <property type="component" value="Unassembled WGS sequence"/>
</dbReference>
<reference evidence="2 3" key="1">
    <citation type="journal article" date="2018" name="Front. Plant Sci.">
        <title>Red Clover (Trifolium pratense) and Zigzag Clover (T. medium) - A Picture of Genomic Similarities and Differences.</title>
        <authorList>
            <person name="Dluhosova J."/>
            <person name="Istvanek J."/>
            <person name="Nedelnik J."/>
            <person name="Repkova J."/>
        </authorList>
    </citation>
    <scope>NUCLEOTIDE SEQUENCE [LARGE SCALE GENOMIC DNA]</scope>
    <source>
        <strain evidence="3">cv. 10/8</strain>
        <tissue evidence="2">Leaf</tissue>
    </source>
</reference>
<feature type="compositionally biased region" description="Basic and acidic residues" evidence="1">
    <location>
        <begin position="65"/>
        <end position="75"/>
    </location>
</feature>